<evidence type="ECO:0000313" key="2">
    <source>
        <dbReference type="EMBL" id="DAF65274.1"/>
    </source>
</evidence>
<feature type="transmembrane region" description="Helical" evidence="1">
    <location>
        <begin position="28"/>
        <end position="47"/>
    </location>
</feature>
<reference evidence="2" key="1">
    <citation type="journal article" date="2021" name="Proc. Natl. Acad. Sci. U.S.A.">
        <title>A Catalog of Tens of Thousands of Viruses from Human Metagenomes Reveals Hidden Associations with Chronic Diseases.</title>
        <authorList>
            <person name="Tisza M.J."/>
            <person name="Buck C.B."/>
        </authorList>
    </citation>
    <scope>NUCLEOTIDE SEQUENCE</scope>
    <source>
        <strain evidence="2">CtCXW4</strain>
    </source>
</reference>
<accession>A0A8S5TQ48</accession>
<name>A0A8S5TQ48_9CAUD</name>
<protein>
    <submittedName>
        <fullName evidence="2">Uncharacterized protein</fullName>
    </submittedName>
</protein>
<keyword evidence="1" id="KW-0812">Transmembrane</keyword>
<evidence type="ECO:0000256" key="1">
    <source>
        <dbReference type="SAM" id="Phobius"/>
    </source>
</evidence>
<proteinExistence type="predicted"/>
<keyword evidence="1" id="KW-1133">Transmembrane helix</keyword>
<dbReference type="EMBL" id="BK032876">
    <property type="protein sequence ID" value="DAF65274.1"/>
    <property type="molecule type" value="Genomic_DNA"/>
</dbReference>
<sequence>MISDELFHQALPDTSKHLLFHHLYLLKLTHEQFCSFLLSFLLFLFCFKKIIKFNLEQFAQLFCFQCCEFS</sequence>
<keyword evidence="1" id="KW-0472">Membrane</keyword>
<organism evidence="2">
    <name type="scientific">Myoviridae sp. ctCXW4</name>
    <dbReference type="NCBI Taxonomy" id="2827669"/>
    <lineage>
        <taxon>Viruses</taxon>
        <taxon>Duplodnaviria</taxon>
        <taxon>Heunggongvirae</taxon>
        <taxon>Uroviricota</taxon>
        <taxon>Caudoviricetes</taxon>
    </lineage>
</organism>